<evidence type="ECO:0008006" key="4">
    <source>
        <dbReference type="Google" id="ProtNLM"/>
    </source>
</evidence>
<feature type="transmembrane region" description="Helical" evidence="1">
    <location>
        <begin position="6"/>
        <end position="30"/>
    </location>
</feature>
<keyword evidence="1" id="KW-0472">Membrane</keyword>
<dbReference type="RefSeq" id="WP_210656072.1">
    <property type="nucleotide sequence ID" value="NZ_JAGKQQ010000001.1"/>
</dbReference>
<comment type="caution">
    <text evidence="2">The sequence shown here is derived from an EMBL/GenBank/DDBJ whole genome shotgun (WGS) entry which is preliminary data.</text>
</comment>
<keyword evidence="1" id="KW-0812">Transmembrane</keyword>
<name>A0ABS5BWG4_9BACT</name>
<accession>A0ABS5BWG4</accession>
<proteinExistence type="predicted"/>
<feature type="transmembrane region" description="Helical" evidence="1">
    <location>
        <begin position="51"/>
        <end position="75"/>
    </location>
</feature>
<protein>
    <recommendedName>
        <fullName evidence="4">DUF4190 domain-containing protein</fullName>
    </recommendedName>
</protein>
<evidence type="ECO:0000313" key="2">
    <source>
        <dbReference type="EMBL" id="MBP3957223.1"/>
    </source>
</evidence>
<keyword evidence="1" id="KW-1133">Transmembrane helix</keyword>
<organism evidence="2 3">
    <name type="scientific">Gemmata palustris</name>
    <dbReference type="NCBI Taxonomy" id="2822762"/>
    <lineage>
        <taxon>Bacteria</taxon>
        <taxon>Pseudomonadati</taxon>
        <taxon>Planctomycetota</taxon>
        <taxon>Planctomycetia</taxon>
        <taxon>Gemmatales</taxon>
        <taxon>Gemmataceae</taxon>
        <taxon>Gemmata</taxon>
    </lineage>
</organism>
<evidence type="ECO:0000256" key="1">
    <source>
        <dbReference type="SAM" id="Phobius"/>
    </source>
</evidence>
<sequence>MRTTLLVLLVCATLDLIAVLGLLGVVWALHRQMRKEAAVRGEVIASAASQFGYVLAGLVGLFAAFCGLIAALFLWA</sequence>
<dbReference type="Proteomes" id="UP000676565">
    <property type="component" value="Unassembled WGS sequence"/>
</dbReference>
<reference evidence="2 3" key="1">
    <citation type="submission" date="2021-04" db="EMBL/GenBank/DDBJ databases">
        <authorList>
            <person name="Ivanova A."/>
        </authorList>
    </citation>
    <scope>NUCLEOTIDE SEQUENCE [LARGE SCALE GENOMIC DNA]</scope>
    <source>
        <strain evidence="2 3">G18</strain>
    </source>
</reference>
<gene>
    <name evidence="2" type="ORF">J8F10_18330</name>
</gene>
<evidence type="ECO:0000313" key="3">
    <source>
        <dbReference type="Proteomes" id="UP000676565"/>
    </source>
</evidence>
<keyword evidence="3" id="KW-1185">Reference proteome</keyword>
<dbReference type="EMBL" id="JAGKQQ010000001">
    <property type="protein sequence ID" value="MBP3957223.1"/>
    <property type="molecule type" value="Genomic_DNA"/>
</dbReference>